<dbReference type="InterPro" id="IPR020103">
    <property type="entry name" value="PsdUridine_synth_cat_dom_sf"/>
</dbReference>
<dbReference type="SUPFAM" id="SSF55120">
    <property type="entry name" value="Pseudouridine synthase"/>
    <property type="match status" value="1"/>
</dbReference>
<evidence type="ECO:0000256" key="1">
    <source>
        <dbReference type="ARBA" id="ARBA00007953"/>
    </source>
</evidence>
<sequence length="266" mass="30461">AGEVQSSPLLNYFGVQRFGVARANTHIAGKFLIKRDFEGMVRSILCTPGEYEAQELLDARAELVDSLTPTEKIIDAFTKDLHYERVVMYELIKQPGEFKRAVSRISPRILTLMVYSYQSYLFNRMLSMRVKNGLSHVIPEPGDFLIALDETHSGRDSWIYVTESTLEERRQQVSKMEYALALQSPGYATRLPPTKQSEILKEILRTEGISFKDFRDPQMRSLDAPGGLHRTSISLFDWEASIKDEGLLVKFNLSRTMKNLMPSMRK</sequence>
<protein>
    <recommendedName>
        <fullName evidence="3">TRUD domain-containing protein</fullName>
    </recommendedName>
</protein>
<dbReference type="InterPro" id="IPR011760">
    <property type="entry name" value="PsdUridine_synth_TruD_insert"/>
</dbReference>
<accession>X1EXY4</accession>
<dbReference type="PANTHER" id="PTHR13326">
    <property type="entry name" value="TRNA PSEUDOURIDINE SYNTHASE D"/>
    <property type="match status" value="1"/>
</dbReference>
<reference evidence="4" key="1">
    <citation type="journal article" date="2014" name="Front. Microbiol.">
        <title>High frequency of phylogenetically diverse reductive dehalogenase-homologous genes in deep subseafloor sedimentary metagenomes.</title>
        <authorList>
            <person name="Kawai M."/>
            <person name="Futagami T."/>
            <person name="Toyoda A."/>
            <person name="Takaki Y."/>
            <person name="Nishi S."/>
            <person name="Hori S."/>
            <person name="Arai W."/>
            <person name="Tsubouchi T."/>
            <person name="Morono Y."/>
            <person name="Uchiyama I."/>
            <person name="Ito T."/>
            <person name="Fujiyama A."/>
            <person name="Inagaki F."/>
            <person name="Takami H."/>
        </authorList>
    </citation>
    <scope>NUCLEOTIDE SEQUENCE</scope>
    <source>
        <strain evidence="4">Expedition CK06-06</strain>
    </source>
</reference>
<feature type="domain" description="TRUD" evidence="3">
    <location>
        <begin position="8"/>
        <end position="234"/>
    </location>
</feature>
<dbReference type="InterPro" id="IPR001656">
    <property type="entry name" value="PsdUridine_synth_TruD"/>
</dbReference>
<evidence type="ECO:0000313" key="4">
    <source>
        <dbReference type="EMBL" id="GAH38276.1"/>
    </source>
</evidence>
<dbReference type="PANTHER" id="PTHR13326:SF21">
    <property type="entry name" value="PSEUDOURIDYLATE SYNTHASE PUS7L"/>
    <property type="match status" value="1"/>
</dbReference>
<dbReference type="GO" id="GO:0001522">
    <property type="term" value="P:pseudouridine synthesis"/>
    <property type="evidence" value="ECO:0007669"/>
    <property type="project" value="InterPro"/>
</dbReference>
<evidence type="ECO:0000256" key="2">
    <source>
        <dbReference type="ARBA" id="ARBA00023235"/>
    </source>
</evidence>
<dbReference type="GO" id="GO:0009982">
    <property type="term" value="F:pseudouridine synthase activity"/>
    <property type="evidence" value="ECO:0007669"/>
    <property type="project" value="InterPro"/>
</dbReference>
<dbReference type="Gene3D" id="3.30.2350.20">
    <property type="entry name" value="TruD, catalytic domain"/>
    <property type="match status" value="1"/>
</dbReference>
<organism evidence="4">
    <name type="scientific">marine sediment metagenome</name>
    <dbReference type="NCBI Taxonomy" id="412755"/>
    <lineage>
        <taxon>unclassified sequences</taxon>
        <taxon>metagenomes</taxon>
        <taxon>ecological metagenomes</taxon>
    </lineage>
</organism>
<dbReference type="InterPro" id="IPR042214">
    <property type="entry name" value="TruD_catalytic"/>
</dbReference>
<gene>
    <name evidence="4" type="ORF">S03H2_18377</name>
</gene>
<dbReference type="EMBL" id="BARU01009532">
    <property type="protein sequence ID" value="GAH38276.1"/>
    <property type="molecule type" value="Genomic_DNA"/>
</dbReference>
<keyword evidence="2" id="KW-0413">Isomerase</keyword>
<name>X1EXY4_9ZZZZ</name>
<dbReference type="PROSITE" id="PS50984">
    <property type="entry name" value="TRUD"/>
    <property type="match status" value="1"/>
</dbReference>
<comment type="similarity">
    <text evidence="1">Belongs to the pseudouridine synthase TruD family.</text>
</comment>
<dbReference type="AlphaFoldDB" id="X1EXY4"/>
<evidence type="ECO:0000259" key="3">
    <source>
        <dbReference type="PROSITE" id="PS50984"/>
    </source>
</evidence>
<comment type="caution">
    <text evidence="4">The sequence shown here is derived from an EMBL/GenBank/DDBJ whole genome shotgun (WGS) entry which is preliminary data.</text>
</comment>
<proteinExistence type="inferred from homology"/>
<dbReference type="GO" id="GO:0003723">
    <property type="term" value="F:RNA binding"/>
    <property type="evidence" value="ECO:0007669"/>
    <property type="project" value="InterPro"/>
</dbReference>
<dbReference type="Pfam" id="PF01142">
    <property type="entry name" value="TruD"/>
    <property type="match status" value="1"/>
</dbReference>
<feature type="non-terminal residue" evidence="4">
    <location>
        <position position="1"/>
    </location>
</feature>